<dbReference type="Proteomes" id="UP000266915">
    <property type="component" value="Unassembled WGS sequence"/>
</dbReference>
<dbReference type="AlphaFoldDB" id="A0A3N2C3P6"/>
<evidence type="ECO:0000313" key="1">
    <source>
        <dbReference type="EMBL" id="ROR82060.1"/>
    </source>
</evidence>
<accession>A0A3N2C3P6</accession>
<keyword evidence="2" id="KW-1185">Reference proteome</keyword>
<dbReference type="RefSeq" id="WP_085514380.1">
    <property type="nucleotide sequence ID" value="NZ_FXAP01000009.1"/>
</dbReference>
<organism evidence="1 2">
    <name type="scientific">Plantibacter flavus</name>
    <dbReference type="NCBI Taxonomy" id="150123"/>
    <lineage>
        <taxon>Bacteria</taxon>
        <taxon>Bacillati</taxon>
        <taxon>Actinomycetota</taxon>
        <taxon>Actinomycetes</taxon>
        <taxon>Micrococcales</taxon>
        <taxon>Microbacteriaceae</taxon>
        <taxon>Plantibacter</taxon>
    </lineage>
</organism>
<evidence type="ECO:0000313" key="2">
    <source>
        <dbReference type="Proteomes" id="UP000266915"/>
    </source>
</evidence>
<dbReference type="EMBL" id="RKHL01000001">
    <property type="protein sequence ID" value="ROR82060.1"/>
    <property type="molecule type" value="Genomic_DNA"/>
</dbReference>
<gene>
    <name evidence="1" type="ORF">EDD42_2142</name>
</gene>
<sequence length="72" mass="7851">MTLLDAPPQSSEPSPNAVDACRHTWATESAHTTSEGSLRYLRCAACGSRRVELRPHDDAPAVPVTRQDIPPR</sequence>
<protein>
    <submittedName>
        <fullName evidence="1">Uncharacterized protein</fullName>
    </submittedName>
</protein>
<comment type="caution">
    <text evidence="1">The sequence shown here is derived from an EMBL/GenBank/DDBJ whole genome shotgun (WGS) entry which is preliminary data.</text>
</comment>
<reference evidence="1 2" key="1">
    <citation type="submission" date="2018-11" db="EMBL/GenBank/DDBJ databases">
        <title>Sequencing the genomes of 1000 actinobacteria strains.</title>
        <authorList>
            <person name="Klenk H.-P."/>
        </authorList>
    </citation>
    <scope>NUCLEOTIDE SEQUENCE [LARGE SCALE GENOMIC DNA]</scope>
    <source>
        <strain evidence="1 2">DSM 14012</strain>
    </source>
</reference>
<proteinExistence type="predicted"/>
<name>A0A3N2C3P6_9MICO</name>